<reference evidence="2 3" key="1">
    <citation type="journal article" date="2013" name="Int. J. Syst. Evol. Microbiol.">
        <title>Hoeflea suaedae sp. nov., an endophytic bacterium isolated from the root of the halophyte Suaeda maritima.</title>
        <authorList>
            <person name="Chung E.J."/>
            <person name="Park J.A."/>
            <person name="Pramanik P."/>
            <person name="Bibi F."/>
            <person name="Jeon C.O."/>
            <person name="Chung Y.R."/>
        </authorList>
    </citation>
    <scope>NUCLEOTIDE SEQUENCE [LARGE SCALE GENOMIC DNA]</scope>
    <source>
        <strain evidence="2 3">YC6898</strain>
    </source>
</reference>
<keyword evidence="3" id="KW-1185">Reference proteome</keyword>
<dbReference type="Gene3D" id="3.60.21.10">
    <property type="match status" value="1"/>
</dbReference>
<feature type="domain" description="Calcineurin-like phosphoesterase" evidence="1">
    <location>
        <begin position="17"/>
        <end position="207"/>
    </location>
</feature>
<dbReference type="InterPro" id="IPR004843">
    <property type="entry name" value="Calcineurin-like_PHP"/>
</dbReference>
<dbReference type="EMBL" id="SMSI01000001">
    <property type="protein sequence ID" value="TDH38459.1"/>
    <property type="molecule type" value="Genomic_DNA"/>
</dbReference>
<dbReference type="GO" id="GO:0110154">
    <property type="term" value="P:RNA decapping"/>
    <property type="evidence" value="ECO:0007669"/>
    <property type="project" value="TreeGrafter"/>
</dbReference>
<dbReference type="RefSeq" id="WP_133283294.1">
    <property type="nucleotide sequence ID" value="NZ_SMSI01000001.1"/>
</dbReference>
<evidence type="ECO:0000259" key="1">
    <source>
        <dbReference type="Pfam" id="PF00149"/>
    </source>
</evidence>
<sequence>MASGIAIEDAATPDGTRLVAIGDIHGCLGLLDTLLEAIDAEIAADRPDDWRILTLGDHTDRGPNSRGVIDRLIERSDDPRHLSLCGNHDAGMLSFLTNGDSHRLFVEFGGLQTAASYGVTLDTSDGARLEASRQALIDAVPSTHLAFLTGLRASAGFGDYFFCHAGIRPGIPLDQQAREDLIWIRQEFLTCGELHPKLIVHGHTPADHPEILRNRINIDTRAYSTSVLTALVAEGTKKWLLQASEDGVARRELA</sequence>
<dbReference type="AlphaFoldDB" id="A0A4R5PNC4"/>
<comment type="caution">
    <text evidence="2">The sequence shown here is derived from an EMBL/GenBank/DDBJ whole genome shotgun (WGS) entry which is preliminary data.</text>
</comment>
<dbReference type="InterPro" id="IPR050126">
    <property type="entry name" value="Ap4A_hydrolase"/>
</dbReference>
<dbReference type="PANTHER" id="PTHR42850">
    <property type="entry name" value="METALLOPHOSPHOESTERASE"/>
    <property type="match status" value="1"/>
</dbReference>
<evidence type="ECO:0000313" key="2">
    <source>
        <dbReference type="EMBL" id="TDH38459.1"/>
    </source>
</evidence>
<name>A0A4R5PNC4_9HYPH</name>
<dbReference type="GO" id="GO:0008803">
    <property type="term" value="F:bis(5'-nucleosyl)-tetraphosphatase (symmetrical) activity"/>
    <property type="evidence" value="ECO:0007669"/>
    <property type="project" value="TreeGrafter"/>
</dbReference>
<dbReference type="InterPro" id="IPR029052">
    <property type="entry name" value="Metallo-depent_PP-like"/>
</dbReference>
<dbReference type="GO" id="GO:0016791">
    <property type="term" value="F:phosphatase activity"/>
    <property type="evidence" value="ECO:0007669"/>
    <property type="project" value="TreeGrafter"/>
</dbReference>
<gene>
    <name evidence="2" type="ORF">E2A64_04940</name>
</gene>
<evidence type="ECO:0000313" key="3">
    <source>
        <dbReference type="Proteomes" id="UP000295131"/>
    </source>
</evidence>
<dbReference type="Pfam" id="PF00149">
    <property type="entry name" value="Metallophos"/>
    <property type="match status" value="1"/>
</dbReference>
<dbReference type="OrthoDB" id="9807890at2"/>
<dbReference type="SUPFAM" id="SSF56300">
    <property type="entry name" value="Metallo-dependent phosphatases"/>
    <property type="match status" value="1"/>
</dbReference>
<protein>
    <submittedName>
        <fullName evidence="2">Serine/threonine protein phosphatase</fullName>
    </submittedName>
</protein>
<accession>A0A4R5PNC4</accession>
<proteinExistence type="predicted"/>
<dbReference type="PANTHER" id="PTHR42850:SF4">
    <property type="entry name" value="ZINC-DEPENDENT ENDOPOLYPHOSPHATASE"/>
    <property type="match status" value="1"/>
</dbReference>
<organism evidence="2 3">
    <name type="scientific">Pseudohoeflea suaedae</name>
    <dbReference type="NCBI Taxonomy" id="877384"/>
    <lineage>
        <taxon>Bacteria</taxon>
        <taxon>Pseudomonadati</taxon>
        <taxon>Pseudomonadota</taxon>
        <taxon>Alphaproteobacteria</taxon>
        <taxon>Hyphomicrobiales</taxon>
        <taxon>Rhizobiaceae</taxon>
        <taxon>Pseudohoeflea</taxon>
    </lineage>
</organism>
<dbReference type="GO" id="GO:0005737">
    <property type="term" value="C:cytoplasm"/>
    <property type="evidence" value="ECO:0007669"/>
    <property type="project" value="TreeGrafter"/>
</dbReference>
<dbReference type="Proteomes" id="UP000295131">
    <property type="component" value="Unassembled WGS sequence"/>
</dbReference>